<keyword evidence="4" id="KW-1185">Reference proteome</keyword>
<evidence type="ECO:0000313" key="4">
    <source>
        <dbReference type="Proteomes" id="UP000436088"/>
    </source>
</evidence>
<dbReference type="InterPro" id="IPR033121">
    <property type="entry name" value="PEPTIDASE_A1"/>
</dbReference>
<name>A0A6A2Z2Z6_HIBSY</name>
<organism evidence="3 4">
    <name type="scientific">Hibiscus syriacus</name>
    <name type="common">Rose of Sharon</name>
    <dbReference type="NCBI Taxonomy" id="106335"/>
    <lineage>
        <taxon>Eukaryota</taxon>
        <taxon>Viridiplantae</taxon>
        <taxon>Streptophyta</taxon>
        <taxon>Embryophyta</taxon>
        <taxon>Tracheophyta</taxon>
        <taxon>Spermatophyta</taxon>
        <taxon>Magnoliopsida</taxon>
        <taxon>eudicotyledons</taxon>
        <taxon>Gunneridae</taxon>
        <taxon>Pentapetalae</taxon>
        <taxon>rosids</taxon>
        <taxon>malvids</taxon>
        <taxon>Malvales</taxon>
        <taxon>Malvaceae</taxon>
        <taxon>Malvoideae</taxon>
        <taxon>Hibiscus</taxon>
    </lineage>
</organism>
<comment type="caution">
    <text evidence="3">The sequence shown here is derived from an EMBL/GenBank/DDBJ whole genome shotgun (WGS) entry which is preliminary data.</text>
</comment>
<evidence type="ECO:0000259" key="2">
    <source>
        <dbReference type="PROSITE" id="PS51767"/>
    </source>
</evidence>
<dbReference type="AlphaFoldDB" id="A0A6A2Z2Z6"/>
<proteinExistence type="inferred from homology"/>
<dbReference type="InterPro" id="IPR032799">
    <property type="entry name" value="TAXi_C"/>
</dbReference>
<gene>
    <name evidence="3" type="ORF">F3Y22_tig00111069pilonHSYRG00063</name>
</gene>
<dbReference type="SUPFAM" id="SSF50630">
    <property type="entry name" value="Acid proteases"/>
    <property type="match status" value="1"/>
</dbReference>
<protein>
    <submittedName>
        <fullName evidence="3">Aspartic proteinase PCS1</fullName>
    </submittedName>
</protein>
<sequence length="233" mass="25983">MGFPKFSYCISGFDSSGVLLLGDTSFSWLKTLNYTPLIQISNPLPYFDRVAYTVQLVGIKVGDKMLDLPRSAFLPDHTGAGQTMVDSGTHFTFLMGPLYAAIRNEFLQQTTGVLQVLEDPNFVFQQAMDLCYQINESVGTGFSNLPRVSLMFDGAEMAVSGERLLYRVPEMSKGSDSVYCFTFGNSDLMGIEAFVIGNHHQQNVWMEFDLVKSRVGFAETRCDLASQRLEIDL</sequence>
<dbReference type="GO" id="GO:0004190">
    <property type="term" value="F:aspartic-type endopeptidase activity"/>
    <property type="evidence" value="ECO:0007669"/>
    <property type="project" value="InterPro"/>
</dbReference>
<dbReference type="InterPro" id="IPR001461">
    <property type="entry name" value="Aspartic_peptidase_A1"/>
</dbReference>
<dbReference type="Gene3D" id="2.40.70.10">
    <property type="entry name" value="Acid Proteases"/>
    <property type="match status" value="1"/>
</dbReference>
<feature type="domain" description="Peptidase A1" evidence="2">
    <location>
        <begin position="1"/>
        <end position="218"/>
    </location>
</feature>
<dbReference type="GO" id="GO:0006508">
    <property type="term" value="P:proteolysis"/>
    <property type="evidence" value="ECO:0007669"/>
    <property type="project" value="InterPro"/>
</dbReference>
<dbReference type="FunFam" id="2.40.70.10:FF:000046">
    <property type="entry name" value="Aspartic proteinase PCS1"/>
    <property type="match status" value="1"/>
</dbReference>
<evidence type="ECO:0000313" key="3">
    <source>
        <dbReference type="EMBL" id="KAE8686324.1"/>
    </source>
</evidence>
<accession>A0A6A2Z2Z6</accession>
<dbReference type="Proteomes" id="UP000436088">
    <property type="component" value="Unassembled WGS sequence"/>
</dbReference>
<dbReference type="PANTHER" id="PTHR47965">
    <property type="entry name" value="ASPARTYL PROTEASE-RELATED"/>
    <property type="match status" value="1"/>
</dbReference>
<dbReference type="PROSITE" id="PS51767">
    <property type="entry name" value="PEPTIDASE_A1"/>
    <property type="match status" value="1"/>
</dbReference>
<evidence type="ECO:0000256" key="1">
    <source>
        <dbReference type="ARBA" id="ARBA00007447"/>
    </source>
</evidence>
<dbReference type="EMBL" id="VEPZ02001219">
    <property type="protein sequence ID" value="KAE8686324.1"/>
    <property type="molecule type" value="Genomic_DNA"/>
</dbReference>
<dbReference type="InterPro" id="IPR021109">
    <property type="entry name" value="Peptidase_aspartic_dom_sf"/>
</dbReference>
<dbReference type="Pfam" id="PF14541">
    <property type="entry name" value="TAXi_C"/>
    <property type="match status" value="1"/>
</dbReference>
<reference evidence="3" key="1">
    <citation type="submission" date="2019-09" db="EMBL/GenBank/DDBJ databases">
        <title>Draft genome information of white flower Hibiscus syriacus.</title>
        <authorList>
            <person name="Kim Y.-M."/>
        </authorList>
    </citation>
    <scope>NUCLEOTIDE SEQUENCE [LARGE SCALE GENOMIC DNA]</scope>
    <source>
        <strain evidence="3">YM2019G1</strain>
    </source>
</reference>
<dbReference type="PANTHER" id="PTHR47965:SF49">
    <property type="entry name" value="EUKARYOTIC ASPARTYL PROTEASE FAMILY PROTEIN"/>
    <property type="match status" value="1"/>
</dbReference>
<comment type="similarity">
    <text evidence="1">Belongs to the peptidase A1 family.</text>
</comment>